<dbReference type="PANTHER" id="PTHR40980:SF4">
    <property type="entry name" value="TONB-DEPENDENT RECEPTOR-LIKE BETA-BARREL DOMAIN-CONTAINING PROTEIN"/>
    <property type="match status" value="1"/>
</dbReference>
<evidence type="ECO:0000259" key="6">
    <source>
        <dbReference type="Pfam" id="PF14905"/>
    </source>
</evidence>
<sequence>MKNASAALFLAAALAAAATPATAQTAAGAPAAAGLGSLTGTATDSVSGQPLAFATAVLTPATGPQNPLSTMADERGAFRFAGVPAGSYTLVLRYLGYRTGPPVAVQVGPGAPAAVAVALAPDHHALAEVTVTAAKPFIEQQAGKLVLNVAASPIATGGSAADVLSRAPGVLEQGGGYALRGKSVEVLLDGKYTNLSSEELKNMLASLPANSLDKVEIISNPSAKYDAKGGAVINLVTTKSLKLGTNGTATLGAGAGRYGRATAGLSLNHRTEPLNVYGSYDRLDNQTYTATSAVRAATPEVQIAENGLELRRNRNNSAKLGLDYNLSKTASVGVLVKGMYNQRTRTADNLALLNGPTGAPQSGAAVATAGAAQFFSPAVSAYYKTTLGAPTKTLRVNADYFGYAKNWRNDYATTAFDAAGAPAGPADLLRDNSPARNSVKSLSADYAQPLYKGTLEAGLKTVATTTDNDIRWEQAAAAGQPWAPDLGKTNHFIYRENINAAYATFSRTLKKVEAQVGLRAEQTNTTGTSLTLDQTTARSYFNLFPSASVQYNQSEKVQLGFAYRRQIDRFQFGIVNPFVTYLSPYRYSQGNPNIRPSFSHNFELSHTYGSLLSTAVSYGYHTDVLIDTYTKDDATQIVVDSHQNFRSAHELNATMTLMKPLLNDKWQTVTTLFVLYAKVNAGPGALGLGAARPAAFLSTNHTLSLPHGFKAEVSAMYMSPMTFGGLAIRASFVSSVGVSKTVLHGTGTLTLNVTDLFNTQQNRFDVLAGGVNSTNVTKTESRFVKLGFSYKFGNKNVKASPRRDTGTEAERARMDN</sequence>
<comment type="subcellular location">
    <subcellularLocation>
        <location evidence="1">Cell outer membrane</location>
    </subcellularLocation>
</comment>
<feature type="domain" description="Outer membrane protein beta-barrel" evidence="6">
    <location>
        <begin position="389"/>
        <end position="790"/>
    </location>
</feature>
<evidence type="ECO:0000256" key="5">
    <source>
        <dbReference type="SAM" id="SignalP"/>
    </source>
</evidence>
<feature type="compositionally biased region" description="Basic and acidic residues" evidence="4">
    <location>
        <begin position="801"/>
        <end position="816"/>
    </location>
</feature>
<proteinExistence type="predicted"/>
<dbReference type="Gene3D" id="2.60.40.1120">
    <property type="entry name" value="Carboxypeptidase-like, regulatory domain"/>
    <property type="match status" value="1"/>
</dbReference>
<dbReference type="EMBL" id="JABSNP010000004">
    <property type="protein sequence ID" value="NRT18299.1"/>
    <property type="molecule type" value="Genomic_DNA"/>
</dbReference>
<dbReference type="Pfam" id="PF13620">
    <property type="entry name" value="CarboxypepD_reg"/>
    <property type="match status" value="1"/>
</dbReference>
<feature type="signal peptide" evidence="5">
    <location>
        <begin position="1"/>
        <end position="23"/>
    </location>
</feature>
<evidence type="ECO:0000256" key="4">
    <source>
        <dbReference type="SAM" id="MobiDB-lite"/>
    </source>
</evidence>
<evidence type="ECO:0000256" key="3">
    <source>
        <dbReference type="ARBA" id="ARBA00023237"/>
    </source>
</evidence>
<dbReference type="SUPFAM" id="SSF56935">
    <property type="entry name" value="Porins"/>
    <property type="match status" value="1"/>
</dbReference>
<comment type="caution">
    <text evidence="7">The sequence shown here is derived from an EMBL/GenBank/DDBJ whole genome shotgun (WGS) entry which is preliminary data.</text>
</comment>
<keyword evidence="2" id="KW-0472">Membrane</keyword>
<evidence type="ECO:0000256" key="2">
    <source>
        <dbReference type="ARBA" id="ARBA00023136"/>
    </source>
</evidence>
<organism evidence="7 8">
    <name type="scientific">Hymenobacter caeli</name>
    <dbReference type="NCBI Taxonomy" id="2735894"/>
    <lineage>
        <taxon>Bacteria</taxon>
        <taxon>Pseudomonadati</taxon>
        <taxon>Bacteroidota</taxon>
        <taxon>Cytophagia</taxon>
        <taxon>Cytophagales</taxon>
        <taxon>Hymenobacteraceae</taxon>
        <taxon>Hymenobacter</taxon>
    </lineage>
</organism>
<dbReference type="Gene3D" id="2.40.170.20">
    <property type="entry name" value="TonB-dependent receptor, beta-barrel domain"/>
    <property type="match status" value="1"/>
</dbReference>
<feature type="chain" id="PRO_5045775523" description="Outer membrane protein beta-barrel domain-containing protein" evidence="5">
    <location>
        <begin position="24"/>
        <end position="816"/>
    </location>
</feature>
<keyword evidence="8" id="KW-1185">Reference proteome</keyword>
<evidence type="ECO:0000256" key="1">
    <source>
        <dbReference type="ARBA" id="ARBA00004442"/>
    </source>
</evidence>
<reference evidence="7 8" key="1">
    <citation type="submission" date="2020-05" db="EMBL/GenBank/DDBJ databases">
        <title>Genomic Encyclopedia of Type Strains, Phase IV (KMG-V): Genome sequencing to study the core and pangenomes of soil and plant-associated prokaryotes.</title>
        <authorList>
            <person name="Whitman W."/>
        </authorList>
    </citation>
    <scope>NUCLEOTIDE SEQUENCE [LARGE SCALE GENOMIC DNA]</scope>
    <source>
        <strain evidence="7 8">9A</strain>
    </source>
</reference>
<evidence type="ECO:0000313" key="7">
    <source>
        <dbReference type="EMBL" id="NRT18299.1"/>
    </source>
</evidence>
<name>A0ABX2FMD6_9BACT</name>
<keyword evidence="5" id="KW-0732">Signal</keyword>
<dbReference type="PANTHER" id="PTHR40980">
    <property type="entry name" value="PLUG DOMAIN-CONTAINING PROTEIN"/>
    <property type="match status" value="1"/>
</dbReference>
<dbReference type="RefSeq" id="WP_173809051.1">
    <property type="nucleotide sequence ID" value="NZ_JABSNP010000004.1"/>
</dbReference>
<evidence type="ECO:0000313" key="8">
    <source>
        <dbReference type="Proteomes" id="UP000779507"/>
    </source>
</evidence>
<dbReference type="Pfam" id="PF14905">
    <property type="entry name" value="OMP_b-brl_3"/>
    <property type="match status" value="1"/>
</dbReference>
<dbReference type="Proteomes" id="UP000779507">
    <property type="component" value="Unassembled WGS sequence"/>
</dbReference>
<gene>
    <name evidence="7" type="ORF">HNP98_001116</name>
</gene>
<feature type="region of interest" description="Disordered" evidence="4">
    <location>
        <begin position="797"/>
        <end position="816"/>
    </location>
</feature>
<dbReference type="InterPro" id="IPR041700">
    <property type="entry name" value="OMP_b-brl_3"/>
</dbReference>
<accession>A0ABX2FMD6</accession>
<dbReference type="InterPro" id="IPR036942">
    <property type="entry name" value="Beta-barrel_TonB_sf"/>
</dbReference>
<keyword evidence="3" id="KW-0998">Cell outer membrane</keyword>
<protein>
    <recommendedName>
        <fullName evidence="6">Outer membrane protein beta-barrel domain-containing protein</fullName>
    </recommendedName>
</protein>
<dbReference type="InterPro" id="IPR013784">
    <property type="entry name" value="Carb-bd-like_fold"/>
</dbReference>
<dbReference type="SUPFAM" id="SSF49452">
    <property type="entry name" value="Starch-binding domain-like"/>
    <property type="match status" value="1"/>
</dbReference>